<dbReference type="GO" id="GO:0005912">
    <property type="term" value="C:adherens junction"/>
    <property type="evidence" value="ECO:0007669"/>
    <property type="project" value="TreeGrafter"/>
</dbReference>
<evidence type="ECO:0000256" key="6">
    <source>
        <dbReference type="SAM" id="MobiDB-lite"/>
    </source>
</evidence>
<evidence type="ECO:0000256" key="2">
    <source>
        <dbReference type="ARBA" id="ARBA00022692"/>
    </source>
</evidence>
<dbReference type="KEGG" id="bbis:104996074"/>
<dbReference type="GO" id="GO:0044291">
    <property type="term" value="C:cell-cell contact zone"/>
    <property type="evidence" value="ECO:0007669"/>
    <property type="project" value="TreeGrafter"/>
</dbReference>
<evidence type="ECO:0000256" key="7">
    <source>
        <dbReference type="SAM" id="Phobius"/>
    </source>
</evidence>
<keyword evidence="3" id="KW-0732">Signal</keyword>
<evidence type="ECO:0000256" key="5">
    <source>
        <dbReference type="ARBA" id="ARBA00023136"/>
    </source>
</evidence>
<dbReference type="GO" id="GO:0008013">
    <property type="term" value="F:beta-catenin binding"/>
    <property type="evidence" value="ECO:0007669"/>
    <property type="project" value="TreeGrafter"/>
</dbReference>
<evidence type="ECO:0000256" key="3">
    <source>
        <dbReference type="ARBA" id="ARBA00022729"/>
    </source>
</evidence>
<dbReference type="Proteomes" id="UP000515208">
    <property type="component" value="Unplaced"/>
</dbReference>
<evidence type="ECO:0000256" key="4">
    <source>
        <dbReference type="ARBA" id="ARBA00022989"/>
    </source>
</evidence>
<keyword evidence="9" id="KW-1185">Reference proteome</keyword>
<evidence type="ECO:0000313" key="9">
    <source>
        <dbReference type="Proteomes" id="UP000515208"/>
    </source>
</evidence>
<dbReference type="AlphaFoldDB" id="A0A6P3I9S2"/>
<dbReference type="GO" id="GO:0009898">
    <property type="term" value="C:cytoplasmic side of plasma membrane"/>
    <property type="evidence" value="ECO:0007669"/>
    <property type="project" value="TreeGrafter"/>
</dbReference>
<dbReference type="Pfam" id="PF15298">
    <property type="entry name" value="AJAP1_PANP_C"/>
    <property type="match status" value="1"/>
</dbReference>
<accession>A0A6P3I9S2</accession>
<dbReference type="InterPro" id="IPR029198">
    <property type="entry name" value="AJAP1_PANP_C"/>
</dbReference>
<feature type="compositionally biased region" description="Low complexity" evidence="6">
    <location>
        <begin position="175"/>
        <end position="212"/>
    </location>
</feature>
<feature type="transmembrane region" description="Helical" evidence="7">
    <location>
        <begin position="352"/>
        <end position="372"/>
    </location>
</feature>
<sequence length="479" mass="51670">MAFEATSLLSNRRIRLKQEAEGVGVAGNRARPEQQAETPVPPDVRTGSCELSITHPRVGTSVTQSDVPGLDAVSMFIRWPGCSLGSHAWILIAMFQLALDLPTCESLGPGPEFRLLPRPPHRPPRLWSFKSGQPARIPAPVWSPRPPRVERGHSHGQMPSPRARRAHRPRDQEATLGPKGGLAKPPAAAKSSPSLGSSPTSSSSAGASGAPTDQQALLRRGKRHLQGPAFNSFDFRGSRPTTETEFIAWGPTGEEEALESNTFPGFYGPTTVSIFQTRKTTVATATTTATATTATSVTLQTQGVTEPLDPRSRIPVGVSTTEPSTSPSRDSGQDSQPPRVLGETSGLAVHQIITITVSLIMVIAALITTLVLKNCCAQSGNPRRNSHQRKTNHQEESCQNLTDFTPARVPSSLDIFTAYNETLQCSHECVRASVPVYTDETLHPAGEYKSTFNGNRPSSSDRHLIPVAFVSEKWFEISC</sequence>
<name>A0A6P3I9S2_BISBB</name>
<organism evidence="9 10">
    <name type="scientific">Bison bison bison</name>
    <name type="common">North American plains bison</name>
    <dbReference type="NCBI Taxonomy" id="43346"/>
    <lineage>
        <taxon>Eukaryota</taxon>
        <taxon>Metazoa</taxon>
        <taxon>Chordata</taxon>
        <taxon>Craniata</taxon>
        <taxon>Vertebrata</taxon>
        <taxon>Euteleostomi</taxon>
        <taxon>Mammalia</taxon>
        <taxon>Eutheria</taxon>
        <taxon>Laurasiatheria</taxon>
        <taxon>Artiodactyla</taxon>
        <taxon>Ruminantia</taxon>
        <taxon>Pecora</taxon>
        <taxon>Bovidae</taxon>
        <taxon>Bovinae</taxon>
        <taxon>Bison</taxon>
    </lineage>
</organism>
<keyword evidence="5 7" id="KW-0472">Membrane</keyword>
<feature type="compositionally biased region" description="Polar residues" evidence="6">
    <location>
        <begin position="318"/>
        <end position="336"/>
    </location>
</feature>
<evidence type="ECO:0000259" key="8">
    <source>
        <dbReference type="Pfam" id="PF15298"/>
    </source>
</evidence>
<dbReference type="GeneID" id="104996074"/>
<dbReference type="RefSeq" id="XP_010848507.1">
    <property type="nucleotide sequence ID" value="XM_010850205.1"/>
</dbReference>
<dbReference type="InterPro" id="IPR039239">
    <property type="entry name" value="AJAP1"/>
</dbReference>
<reference evidence="10" key="1">
    <citation type="submission" date="2025-08" db="UniProtKB">
        <authorList>
            <consortium name="RefSeq"/>
        </authorList>
    </citation>
    <scope>IDENTIFICATION</scope>
    <source>
        <tissue evidence="10">Blood</tissue>
    </source>
</reference>
<comment type="subcellular location">
    <subcellularLocation>
        <location evidence="1">Membrane</location>
        <topology evidence="1">Single-pass type I membrane protein</topology>
    </subcellularLocation>
</comment>
<gene>
    <name evidence="10" type="primary">AJAP1</name>
</gene>
<feature type="region of interest" description="Disordered" evidence="6">
    <location>
        <begin position="301"/>
        <end position="342"/>
    </location>
</feature>
<keyword evidence="2 7" id="KW-0812">Transmembrane</keyword>
<proteinExistence type="predicted"/>
<evidence type="ECO:0000256" key="1">
    <source>
        <dbReference type="ARBA" id="ARBA00004479"/>
    </source>
</evidence>
<dbReference type="PANTHER" id="PTHR32422:SF0">
    <property type="entry name" value="ADHERENS JUNCTION-ASSOCIATED PROTEIN 1"/>
    <property type="match status" value="1"/>
</dbReference>
<protein>
    <submittedName>
        <fullName evidence="10">Adherens junction-associated protein 1</fullName>
    </submittedName>
</protein>
<dbReference type="OrthoDB" id="9949932at2759"/>
<feature type="region of interest" description="Disordered" evidence="6">
    <location>
        <begin position="21"/>
        <end position="48"/>
    </location>
</feature>
<keyword evidence="4 7" id="KW-1133">Transmembrane helix</keyword>
<evidence type="ECO:0000313" key="10">
    <source>
        <dbReference type="RefSeq" id="XP_010848507.1"/>
    </source>
</evidence>
<dbReference type="CTD" id="55966"/>
<dbReference type="PANTHER" id="PTHR32422">
    <property type="entry name" value="ADHERENS JUNCTION-ASSOCIATED PROTEIN 1"/>
    <property type="match status" value="1"/>
</dbReference>
<feature type="region of interest" description="Disordered" evidence="6">
    <location>
        <begin position="124"/>
        <end position="214"/>
    </location>
</feature>
<feature type="domain" description="AJAP1/PANP C-terminal" evidence="8">
    <location>
        <begin position="247"/>
        <end position="456"/>
    </location>
</feature>